<organism evidence="4 5">
    <name type="scientific">Elsinoe batatas</name>
    <dbReference type="NCBI Taxonomy" id="2601811"/>
    <lineage>
        <taxon>Eukaryota</taxon>
        <taxon>Fungi</taxon>
        <taxon>Dikarya</taxon>
        <taxon>Ascomycota</taxon>
        <taxon>Pezizomycotina</taxon>
        <taxon>Dothideomycetes</taxon>
        <taxon>Dothideomycetidae</taxon>
        <taxon>Myriangiales</taxon>
        <taxon>Elsinoaceae</taxon>
        <taxon>Elsinoe</taxon>
    </lineage>
</organism>
<dbReference type="Gene3D" id="3.60.130.10">
    <property type="entry name" value="Clavaminate synthase-like"/>
    <property type="match status" value="1"/>
</dbReference>
<accession>A0A8K0KYY8</accession>
<dbReference type="PANTHER" id="PTHR10696">
    <property type="entry name" value="GAMMA-BUTYROBETAINE HYDROXYLASE-RELATED"/>
    <property type="match status" value="1"/>
</dbReference>
<gene>
    <name evidence="4" type="ORF">KVT40_009319</name>
</gene>
<name>A0A8K0KYY8_9PEZI</name>
<dbReference type="SUPFAM" id="SSF51197">
    <property type="entry name" value="Clavaminate synthase-like"/>
    <property type="match status" value="1"/>
</dbReference>
<proteinExistence type="predicted"/>
<evidence type="ECO:0000313" key="4">
    <source>
        <dbReference type="EMBL" id="KAG8622808.1"/>
    </source>
</evidence>
<dbReference type="InterPro" id="IPR050411">
    <property type="entry name" value="AlphaKG_dependent_hydroxylases"/>
</dbReference>
<reference evidence="4" key="1">
    <citation type="submission" date="2021-07" db="EMBL/GenBank/DDBJ databases">
        <title>Elsinoe batatas strain:CRI-CJ2 Genome sequencing and assembly.</title>
        <authorList>
            <person name="Huang L."/>
        </authorList>
    </citation>
    <scope>NUCLEOTIDE SEQUENCE</scope>
    <source>
        <strain evidence="4">CRI-CJ2</strain>
    </source>
</reference>
<dbReference type="OrthoDB" id="272271at2759"/>
<dbReference type="Pfam" id="PF02668">
    <property type="entry name" value="TauD"/>
    <property type="match status" value="1"/>
</dbReference>
<dbReference type="GO" id="GO:0016491">
    <property type="term" value="F:oxidoreductase activity"/>
    <property type="evidence" value="ECO:0007669"/>
    <property type="project" value="UniProtKB-KW"/>
</dbReference>
<evidence type="ECO:0000256" key="2">
    <source>
        <dbReference type="SAM" id="SignalP"/>
    </source>
</evidence>
<dbReference type="EMBL" id="JAESVG020000012">
    <property type="protein sequence ID" value="KAG8622808.1"/>
    <property type="molecule type" value="Genomic_DNA"/>
</dbReference>
<evidence type="ECO:0000313" key="5">
    <source>
        <dbReference type="Proteomes" id="UP000809789"/>
    </source>
</evidence>
<feature type="domain" description="TauD/TfdA-like" evidence="3">
    <location>
        <begin position="237"/>
        <end position="505"/>
    </location>
</feature>
<keyword evidence="5" id="KW-1185">Reference proteome</keyword>
<evidence type="ECO:0000256" key="1">
    <source>
        <dbReference type="ARBA" id="ARBA00023002"/>
    </source>
</evidence>
<feature type="signal peptide" evidence="2">
    <location>
        <begin position="1"/>
        <end position="19"/>
    </location>
</feature>
<dbReference type="InterPro" id="IPR042098">
    <property type="entry name" value="TauD-like_sf"/>
</dbReference>
<dbReference type="Proteomes" id="UP000809789">
    <property type="component" value="Unassembled WGS sequence"/>
</dbReference>
<sequence>MSLHLMFIASVIHSTRTFAKVVDKKVLITLKGAKQAITKYEEQGRGLRGFARQTGALLGRAGSYFETTLSVLPGGDFYALAALSLRLSLAPFRHAVLTQEVVSVLLDAAPVYLSHAERVLRLYPEDQDLQRSAAKLEIELRMTMDVLSTYFDVRSEIGWVPDRHQYLRRGKRHFAAGLAETTLPDGWPDKLAGPLVWDETGLEDFKQCTYTLNSQDVQEIRSATSGFKALQTDFFHLSRETFPLPTLSTTLAELTEQVHRGSGVVVLRGIDPRQFSEEENAIIFVGLSSYIAPKRGRQNPAGALLSMSRAMCDGNEIANLRWCICLTTTTRPSLGPTERQPFRTPRSPAAEGGENRIASIWDIYNRLAQSRPDIITLLAKDDWPHDTQVVCPNVDELHSPINRFGRNPAYHTRPLLHIADLKPIMIFARRLLTGSPMIPRTTGIPGLSEVQAEALDAVHFIAEETSRPLALAGGDIVFTNNLATLHSRGAFANTEYAKRHMMRLWLCNPEYAWRIPDSLQLAWDRIFPDSDRSDDFWPVTRKEQQRYKLRRNLSRSTSCG</sequence>
<keyword evidence="1" id="KW-0560">Oxidoreductase</keyword>
<dbReference type="PANTHER" id="PTHR10696:SF54">
    <property type="entry name" value="FAMILY OXIDOREDUCTASE, PUTATIVE (AFU_ORTHOLOGUE AFUA_4G13850)-RELATED"/>
    <property type="match status" value="1"/>
</dbReference>
<keyword evidence="2" id="KW-0732">Signal</keyword>
<dbReference type="InterPro" id="IPR003819">
    <property type="entry name" value="TauD/TfdA-like"/>
</dbReference>
<evidence type="ECO:0000259" key="3">
    <source>
        <dbReference type="Pfam" id="PF02668"/>
    </source>
</evidence>
<dbReference type="AlphaFoldDB" id="A0A8K0KYY8"/>
<comment type="caution">
    <text evidence="4">The sequence shown here is derived from an EMBL/GenBank/DDBJ whole genome shotgun (WGS) entry which is preliminary data.</text>
</comment>
<protein>
    <recommendedName>
        <fullName evidence="3">TauD/TfdA-like domain-containing protein</fullName>
    </recommendedName>
</protein>
<feature type="chain" id="PRO_5035434569" description="TauD/TfdA-like domain-containing protein" evidence="2">
    <location>
        <begin position="20"/>
        <end position="560"/>
    </location>
</feature>